<evidence type="ECO:0000313" key="1">
    <source>
        <dbReference type="EMBL" id="OZG53101.1"/>
    </source>
</evidence>
<dbReference type="Proteomes" id="UP000243657">
    <property type="component" value="Unassembled WGS sequence"/>
</dbReference>
<comment type="caution">
    <text evidence="1">The sequence shown here is derived from an EMBL/GenBank/DDBJ whole genome shotgun (WGS) entry which is preliminary data.</text>
</comment>
<reference evidence="1 2" key="1">
    <citation type="journal article" date="2017" name="BMC Genomics">
        <title>Comparative genomic and phylogenomic analyses of the Bifidobacteriaceae family.</title>
        <authorList>
            <person name="Lugli G.A."/>
            <person name="Milani C."/>
            <person name="Turroni F."/>
            <person name="Duranti S."/>
            <person name="Mancabelli L."/>
            <person name="Mangifesta M."/>
            <person name="Ferrario C."/>
            <person name="Modesto M."/>
            <person name="Mattarelli P."/>
            <person name="Jiri K."/>
            <person name="van Sinderen D."/>
            <person name="Ventura M."/>
        </authorList>
    </citation>
    <scope>NUCLEOTIDE SEQUENCE [LARGE SCALE GENOMIC DNA]</scope>
    <source>
        <strain evidence="1 2">DSM 24762</strain>
    </source>
</reference>
<dbReference type="AlphaFoldDB" id="A0A261F1Y0"/>
<proteinExistence type="predicted"/>
<organism evidence="1 2">
    <name type="scientific">Alloscardovia macacae</name>
    <dbReference type="NCBI Taxonomy" id="1160091"/>
    <lineage>
        <taxon>Bacteria</taxon>
        <taxon>Bacillati</taxon>
        <taxon>Actinomycetota</taxon>
        <taxon>Actinomycetes</taxon>
        <taxon>Bifidobacteriales</taxon>
        <taxon>Bifidobacteriaceae</taxon>
        <taxon>Alloscardovia</taxon>
    </lineage>
</organism>
<name>A0A261F1Y0_9BIFI</name>
<keyword evidence="2" id="KW-1185">Reference proteome</keyword>
<evidence type="ECO:0000313" key="2">
    <source>
        <dbReference type="Proteomes" id="UP000243657"/>
    </source>
</evidence>
<protein>
    <submittedName>
        <fullName evidence="1">Uncharacterized protein</fullName>
    </submittedName>
</protein>
<gene>
    <name evidence="1" type="ORF">ALMA_1403</name>
</gene>
<accession>A0A261F1Y0</accession>
<dbReference type="EMBL" id="MWWT01000009">
    <property type="protein sequence ID" value="OZG53101.1"/>
    <property type="molecule type" value="Genomic_DNA"/>
</dbReference>
<dbReference type="RefSeq" id="WP_094727069.1">
    <property type="nucleotide sequence ID" value="NZ_JBHLWS010000001.1"/>
</dbReference>
<sequence length="100" mass="11082">MDDIVFKWDFDGYMAIRQSDEVKAILDELADDVKTRADEMGHKNGRKVNYRTVPARDTEHSSIALVSTAAPRGTFRANQMDNSQNHTLLKALGAGEGGDE</sequence>